<dbReference type="Gene3D" id="3.30.1680.10">
    <property type="entry name" value="ligand-binding face of the semaphorins, domain 2"/>
    <property type="match status" value="1"/>
</dbReference>
<reference evidence="6" key="2">
    <citation type="submission" date="2007-04" db="EMBL/GenBank/DDBJ databases">
        <title>The genome of the human body louse.</title>
        <authorList>
            <consortium name="The Human Body Louse Genome Consortium"/>
            <person name="Kirkness E."/>
            <person name="Walenz B."/>
            <person name="Hass B."/>
            <person name="Bruggner R."/>
            <person name="Strausberg R."/>
        </authorList>
    </citation>
    <scope>NUCLEOTIDE SEQUENCE</scope>
    <source>
        <strain evidence="6">USDA</strain>
    </source>
</reference>
<evidence type="ECO:0000256" key="3">
    <source>
        <dbReference type="ARBA" id="ARBA00022729"/>
    </source>
</evidence>
<dbReference type="InterPro" id="IPR031152">
    <property type="entry name" value="PLXDC"/>
</dbReference>
<proteinExistence type="predicted"/>
<dbReference type="GeneID" id="8236524"/>
<evidence type="ECO:0000256" key="2">
    <source>
        <dbReference type="ARBA" id="ARBA00022692"/>
    </source>
</evidence>
<dbReference type="KEGG" id="phu:Phum_PHUM154740"/>
<evidence type="ECO:0000256" key="5">
    <source>
        <dbReference type="SAM" id="Phobius"/>
    </source>
</evidence>
<feature type="transmembrane region" description="Helical" evidence="5">
    <location>
        <begin position="399"/>
        <end position="420"/>
    </location>
</feature>
<keyword evidence="3" id="KW-0732">Signal</keyword>
<dbReference type="EnsemblMetazoa" id="PHUM154740-RA">
    <property type="protein sequence ID" value="PHUM154740-PA"/>
    <property type="gene ID" value="PHUM154740"/>
</dbReference>
<evidence type="ECO:0000256" key="4">
    <source>
        <dbReference type="ARBA" id="ARBA00022989"/>
    </source>
</evidence>
<reference evidence="7" key="3">
    <citation type="submission" date="2020-05" db="UniProtKB">
        <authorList>
            <consortium name="EnsemblMetazoa"/>
        </authorList>
    </citation>
    <scope>IDENTIFICATION</scope>
    <source>
        <strain evidence="7">USDA</strain>
    </source>
</reference>
<accession>E0VFB9</accession>
<dbReference type="PANTHER" id="PTHR13055">
    <property type="entry name" value="TUMOR ENDOTHELIAL MARKER 7 RELATED"/>
    <property type="match status" value="1"/>
</dbReference>
<organism>
    <name type="scientific">Pediculus humanus subsp. corporis</name>
    <name type="common">Body louse</name>
    <dbReference type="NCBI Taxonomy" id="121224"/>
    <lineage>
        <taxon>Eukaryota</taxon>
        <taxon>Metazoa</taxon>
        <taxon>Ecdysozoa</taxon>
        <taxon>Arthropoda</taxon>
        <taxon>Hexapoda</taxon>
        <taxon>Insecta</taxon>
        <taxon>Pterygota</taxon>
        <taxon>Neoptera</taxon>
        <taxon>Paraneoptera</taxon>
        <taxon>Psocodea</taxon>
        <taxon>Troctomorpha</taxon>
        <taxon>Phthiraptera</taxon>
        <taxon>Anoplura</taxon>
        <taxon>Pediculidae</taxon>
        <taxon>Pediculus</taxon>
    </lineage>
</organism>
<keyword evidence="5" id="KW-0472">Membrane</keyword>
<dbReference type="OrthoDB" id="6285106at2759"/>
<name>E0VFB9_PEDHC</name>
<evidence type="ECO:0000313" key="6">
    <source>
        <dbReference type="EMBL" id="EEB12075.1"/>
    </source>
</evidence>
<dbReference type="AlphaFoldDB" id="E0VFB9"/>
<dbReference type="VEuPathDB" id="VectorBase:PHUM154740"/>
<gene>
    <name evidence="7" type="primary">8236524</name>
    <name evidence="6" type="ORF">Phum_PHUM154740</name>
</gene>
<keyword evidence="8" id="KW-1185">Reference proteome</keyword>
<reference evidence="6" key="1">
    <citation type="submission" date="2007-04" db="EMBL/GenBank/DDBJ databases">
        <title>Annotation of Pediculus humanus corporis strain USDA.</title>
        <authorList>
            <person name="Kirkness E."/>
            <person name="Hannick L."/>
            <person name="Hass B."/>
            <person name="Bruggner R."/>
            <person name="Lawson D."/>
            <person name="Bidwell S."/>
            <person name="Joardar V."/>
            <person name="Caler E."/>
            <person name="Walenz B."/>
            <person name="Inman J."/>
            <person name="Schobel S."/>
            <person name="Galinsky K."/>
            <person name="Amedeo P."/>
            <person name="Strausberg R."/>
        </authorList>
    </citation>
    <scope>NUCLEOTIDE SEQUENCE</scope>
    <source>
        <strain evidence="6">USDA</strain>
    </source>
</reference>
<dbReference type="SUPFAM" id="SSF103575">
    <property type="entry name" value="Plexin repeat"/>
    <property type="match status" value="1"/>
</dbReference>
<dbReference type="RefSeq" id="XP_002424813.1">
    <property type="nucleotide sequence ID" value="XM_002424768.1"/>
</dbReference>
<evidence type="ECO:0000313" key="7">
    <source>
        <dbReference type="EnsemblMetazoa" id="PHUM154740-PA"/>
    </source>
</evidence>
<dbReference type="PANTHER" id="PTHR13055:SF12">
    <property type="entry name" value="LD40707P"/>
    <property type="match status" value="1"/>
</dbReference>
<keyword evidence="4 5" id="KW-1133">Transmembrane helix</keyword>
<dbReference type="CTD" id="8236524"/>
<dbReference type="eggNOG" id="KOG3848">
    <property type="taxonomic scope" value="Eukaryota"/>
</dbReference>
<dbReference type="InParanoid" id="E0VFB9"/>
<dbReference type="EMBL" id="AAZO01001806">
    <property type="status" value="NOT_ANNOTATED_CDS"/>
    <property type="molecule type" value="Genomic_DNA"/>
</dbReference>
<dbReference type="EMBL" id="DS235111">
    <property type="protein sequence ID" value="EEB12075.1"/>
    <property type="molecule type" value="Genomic_DNA"/>
</dbReference>
<dbReference type="HOGENOM" id="CLU_029494_1_1_1"/>
<dbReference type="OMA" id="MIINERE"/>
<dbReference type="GO" id="GO:0016020">
    <property type="term" value="C:membrane"/>
    <property type="evidence" value="ECO:0007669"/>
    <property type="project" value="UniProtKB-SubCell"/>
</dbReference>
<sequence length="455" mass="52299">MVTTTLSQAFTKSSSSSADKIKLGNKKEISSTIAKSTTTTTNATTNFHGEKKVDDEKHENVKILSEKDSSENLHITHQDIQIAKIFDTSGLNETLKKFNISSTKQVSIYRSIDRSNSFVVDPKMGKRYWVDLDKHPDVKVSDILSQAYRRAMTVKLSFDFPFYGHPIRNITIATGGFIYTGDYVHAWLAATQYIAPLMANFDTTLSNQSFVKYLDNGTAFTVQWENVMLQDKRDKGGFTFQCTLHENGDIVFVYKQVAVFIDEINDDQHPVKIGLSDAYIIDRTIFFVRRKTIYEYHRVNFEKQDIKNWTVIVLRALDTCLDMKDCNSCLTQLKNLRCNWCANRCSNGMDRHRQDWISNGCDKTKLKTVDQCPKEEEVEHFEKMQTPLAHTVHNKEGSVIGSVFLICLALGIGMWFFYAYRNPHTPAGQFLIRYRPSQWSWRRGEARYTAATIHM</sequence>
<evidence type="ECO:0000256" key="1">
    <source>
        <dbReference type="ARBA" id="ARBA00004479"/>
    </source>
</evidence>
<comment type="subcellular location">
    <subcellularLocation>
        <location evidence="1">Membrane</location>
        <topology evidence="1">Single-pass type I membrane protein</topology>
    </subcellularLocation>
</comment>
<evidence type="ECO:0000313" key="8">
    <source>
        <dbReference type="Proteomes" id="UP000009046"/>
    </source>
</evidence>
<protein>
    <submittedName>
        <fullName evidence="6">Tumor endothelial marker 7, putative</fullName>
    </submittedName>
</protein>
<dbReference type="Proteomes" id="UP000009046">
    <property type="component" value="Unassembled WGS sequence"/>
</dbReference>
<keyword evidence="2 5" id="KW-0812">Transmembrane</keyword>
<dbReference type="STRING" id="121224.E0VFB9"/>
<dbReference type="FunCoup" id="E0VFB9">
    <property type="interactions" value="196"/>
</dbReference>